<dbReference type="SUPFAM" id="SSF51011">
    <property type="entry name" value="Glycosyl hydrolase domain"/>
    <property type="match status" value="1"/>
</dbReference>
<keyword evidence="3" id="KW-0479">Metal-binding</keyword>
<evidence type="ECO:0000256" key="2">
    <source>
        <dbReference type="ARBA" id="ARBA00008061"/>
    </source>
</evidence>
<dbReference type="NCBIfam" id="NF006969">
    <property type="entry name" value="PRK09441.1-2"/>
    <property type="match status" value="1"/>
</dbReference>
<dbReference type="SUPFAM" id="SSF51445">
    <property type="entry name" value="(Trans)glycosidases"/>
    <property type="match status" value="1"/>
</dbReference>
<evidence type="ECO:0000256" key="4">
    <source>
        <dbReference type="ARBA" id="ARBA00022801"/>
    </source>
</evidence>
<dbReference type="CDD" id="cd11318">
    <property type="entry name" value="AmyAc_bac_fung_AmyA"/>
    <property type="match status" value="1"/>
</dbReference>
<sequence length="560" mass="63304">MPSFLSVFRFFSPTKRREAKRWKEIEASASQLQSLPSWTSSTENTLLFQAFEWHVPADGAHWVRLRNALPGLKAIGIDQIWLPPGCKGMDRDGNGYDIYDLYDLGEFEQKGAVRTKFGSREELQELVAEAQSLGVKVIWDAVLNHKAGADRVERCLAVKVDENRRDKEISAPSEIDAWTGFDFDGRGDQYSTMKYSKDHFSGVDWDQSAQENAIYRLIGPRKGWAADVSREKGNYDYLMFANLDLSHPEVRADLFTWGTWITKELSLGGMRLDAAKHMSVSFQKAFAADVRETTGKDDLFFIGEYWTNNLHELIKYLEDVQYTLAAYDVPLVNNFSRISRSRAADLRKIFDDTLVQNKPTHAVTIVANHDTQPGQMMDTPVAPSFKPLAYALTLLRKEGNPSLFYGDLYGINRTSGDRKPAIPGTPKRPSFSDKLPVLTRARKHFAYGEQQDYFDKPNCIGFVRYGNAQHPSGLACVLSNAGAATKRMYVGPGHANETWTDILHSQGQNQPQARTRVTINDRGYGDFPVEACTVSVWVEESAAARFELRFEDMFDFDIYG</sequence>
<reference evidence="8 9" key="1">
    <citation type="submission" date="2024-07" db="EMBL/GenBank/DDBJ databases">
        <title>Section-level genome sequencing and comparative genomics of Aspergillus sections Usti and Cavernicolus.</title>
        <authorList>
            <consortium name="Lawrence Berkeley National Laboratory"/>
            <person name="Nybo J.L."/>
            <person name="Vesth T.C."/>
            <person name="Theobald S."/>
            <person name="Frisvad J.C."/>
            <person name="Larsen T.O."/>
            <person name="Kjaerboelling I."/>
            <person name="Rothschild-Mancinelli K."/>
            <person name="Lyhne E.K."/>
            <person name="Kogle M.E."/>
            <person name="Barry K."/>
            <person name="Clum A."/>
            <person name="Na H."/>
            <person name="Ledsgaard L."/>
            <person name="Lin J."/>
            <person name="Lipzen A."/>
            <person name="Kuo A."/>
            <person name="Riley R."/>
            <person name="Mondo S."/>
            <person name="Labutti K."/>
            <person name="Haridas S."/>
            <person name="Pangalinan J."/>
            <person name="Salamov A.A."/>
            <person name="Simmons B.A."/>
            <person name="Magnuson J.K."/>
            <person name="Chen J."/>
            <person name="Drula E."/>
            <person name="Henrissat B."/>
            <person name="Wiebenga A."/>
            <person name="Lubbers R.J."/>
            <person name="Gomes A.C."/>
            <person name="Makela M.R."/>
            <person name="Stajich J."/>
            <person name="Grigoriev I.V."/>
            <person name="Mortensen U.H."/>
            <person name="De Vries R.P."/>
            <person name="Baker S.E."/>
            <person name="Andersen M.R."/>
        </authorList>
    </citation>
    <scope>NUCLEOTIDE SEQUENCE [LARGE SCALE GENOMIC DNA]</scope>
    <source>
        <strain evidence="8 9">CBS 209.92</strain>
    </source>
</reference>
<dbReference type="InterPro" id="IPR013776">
    <property type="entry name" value="A-amylase_thermo"/>
</dbReference>
<evidence type="ECO:0000256" key="6">
    <source>
        <dbReference type="ARBA" id="ARBA00023295"/>
    </source>
</evidence>
<dbReference type="Gene3D" id="3.20.20.80">
    <property type="entry name" value="Glycosidases"/>
    <property type="match status" value="1"/>
</dbReference>
<comment type="similarity">
    <text evidence="2">Belongs to the glycosyl hydrolase 13 family.</text>
</comment>
<keyword evidence="4 8" id="KW-0378">Hydrolase</keyword>
<proteinExistence type="inferred from homology"/>
<evidence type="ECO:0000256" key="5">
    <source>
        <dbReference type="ARBA" id="ARBA00023277"/>
    </source>
</evidence>
<evidence type="ECO:0000259" key="7">
    <source>
        <dbReference type="SMART" id="SM00642"/>
    </source>
</evidence>
<evidence type="ECO:0000256" key="3">
    <source>
        <dbReference type="ARBA" id="ARBA00022723"/>
    </source>
</evidence>
<evidence type="ECO:0000313" key="8">
    <source>
        <dbReference type="EMBL" id="KAL2788046.1"/>
    </source>
</evidence>
<dbReference type="Proteomes" id="UP001610563">
    <property type="component" value="Unassembled WGS sequence"/>
</dbReference>
<dbReference type="InterPro" id="IPR017853">
    <property type="entry name" value="GH"/>
</dbReference>
<gene>
    <name evidence="8" type="ORF">BJX66DRAFT_327430</name>
</gene>
<dbReference type="InterPro" id="IPR006047">
    <property type="entry name" value="GH13_cat_dom"/>
</dbReference>
<evidence type="ECO:0000313" key="9">
    <source>
        <dbReference type="Proteomes" id="UP001610563"/>
    </source>
</evidence>
<protein>
    <submittedName>
        <fullName evidence="8">Glycoside hydrolase superfamily</fullName>
    </submittedName>
</protein>
<dbReference type="PIRSF" id="PIRSF001021">
    <property type="entry name" value="Alph-amls_thrmst"/>
    <property type="match status" value="1"/>
</dbReference>
<dbReference type="SMART" id="SM00642">
    <property type="entry name" value="Aamy"/>
    <property type="match status" value="1"/>
</dbReference>
<organism evidence="8 9">
    <name type="scientific">Aspergillus keveii</name>
    <dbReference type="NCBI Taxonomy" id="714993"/>
    <lineage>
        <taxon>Eukaryota</taxon>
        <taxon>Fungi</taxon>
        <taxon>Dikarya</taxon>
        <taxon>Ascomycota</taxon>
        <taxon>Pezizomycotina</taxon>
        <taxon>Eurotiomycetes</taxon>
        <taxon>Eurotiomycetidae</taxon>
        <taxon>Eurotiales</taxon>
        <taxon>Aspergillaceae</taxon>
        <taxon>Aspergillus</taxon>
        <taxon>Aspergillus subgen. Nidulantes</taxon>
    </lineage>
</organism>
<keyword evidence="6" id="KW-0326">Glycosidase</keyword>
<keyword evidence="9" id="KW-1185">Reference proteome</keyword>
<dbReference type="Pfam" id="PF00128">
    <property type="entry name" value="Alpha-amylase"/>
    <property type="match status" value="1"/>
</dbReference>
<comment type="cofactor">
    <cofactor evidence="1">
        <name>Ca(2+)</name>
        <dbReference type="ChEBI" id="CHEBI:29108"/>
    </cofactor>
</comment>
<dbReference type="NCBIfam" id="NF006968">
    <property type="entry name" value="PRK09441.1-1"/>
    <property type="match status" value="1"/>
</dbReference>
<evidence type="ECO:0000256" key="1">
    <source>
        <dbReference type="ARBA" id="ARBA00001913"/>
    </source>
</evidence>
<feature type="domain" description="Glycosyl hydrolase family 13 catalytic" evidence="7">
    <location>
        <begin position="45"/>
        <end position="442"/>
    </location>
</feature>
<comment type="caution">
    <text evidence="8">The sequence shown here is derived from an EMBL/GenBank/DDBJ whole genome shotgun (WGS) entry which is preliminary data.</text>
</comment>
<dbReference type="Gene3D" id="2.60.40.1180">
    <property type="entry name" value="Golgi alpha-mannosidase II"/>
    <property type="match status" value="1"/>
</dbReference>
<dbReference type="GO" id="GO:0016787">
    <property type="term" value="F:hydrolase activity"/>
    <property type="evidence" value="ECO:0007669"/>
    <property type="project" value="UniProtKB-KW"/>
</dbReference>
<dbReference type="Gene3D" id="2.40.30.140">
    <property type="match status" value="1"/>
</dbReference>
<dbReference type="InterPro" id="IPR013780">
    <property type="entry name" value="Glyco_hydro_b"/>
</dbReference>
<name>A0ABR4FXQ4_9EURO</name>
<dbReference type="EMBL" id="JBFTWV010000086">
    <property type="protein sequence ID" value="KAL2788046.1"/>
    <property type="molecule type" value="Genomic_DNA"/>
</dbReference>
<accession>A0ABR4FXQ4</accession>
<dbReference type="PANTHER" id="PTHR43447">
    <property type="entry name" value="ALPHA-AMYLASE"/>
    <property type="match status" value="1"/>
</dbReference>
<keyword evidence="5" id="KW-0119">Carbohydrate metabolism</keyword>